<dbReference type="PANTHER" id="PTHR40980">
    <property type="entry name" value="PLUG DOMAIN-CONTAINING PROTEIN"/>
    <property type="match status" value="1"/>
</dbReference>
<dbReference type="GO" id="GO:0009279">
    <property type="term" value="C:cell outer membrane"/>
    <property type="evidence" value="ECO:0007669"/>
    <property type="project" value="UniProtKB-SubCell"/>
</dbReference>
<protein>
    <submittedName>
        <fullName evidence="5">Outer membrane receptor proteins, mostly Fe transport</fullName>
    </submittedName>
</protein>
<comment type="subcellular location">
    <subcellularLocation>
        <location evidence="1">Cell outer membrane</location>
    </subcellularLocation>
</comment>
<keyword evidence="3" id="KW-0998">Cell outer membrane</keyword>
<sequence>MLLLFAIIGASYTILSAQSANTDSLRLKEKDTLSAKQALDEVTVKSRQQVIEAGTTAGTIIYHVARSADAIGQTALETLKRAPGVAVNNNTVISLNGRTGVTVMIDGRVSFLSGREIIDMLQSMPSSSIRSIELISSPGAKYDASGTAGIIHIRTIKMQGTGLNGNMNTGVSIGVTPKQNTDLSFNYRRNRWNYMLAYNHFIGHYTYDYGSDRYQNGRYYNSSTFDRDKRLRFNSRAGVDYSIDEKQTLGLMFSANFIPGGGKTETDTKISGLNTTTVEQVLDAVNDYYRQNTARYNVNLNYQYEDKGGRQLNIDVDYGDFSKENANLQSNIYADHSGSLLNQNHYRTLNNIDIRLFAVKADYAQPLWKGKLEFGGKYSSISSENNGRFYHIVSYDSLDNRRSNRFAFTESIASAYASYSRSSGKWNWQLGLRMEHTANNSDTMQRRYTHLFPSGNVSYALSKRQSLSLSYSRRIDRPAYPDLNPFMYMLDELSYWQGNPYLQPQLSHRIGLQWVNGSRTVISLNYTSTASYIARITDTTANNSIMMIPRNIGRQNSWALVAAQGVAATPWWDLNLNVTFTYLHNDINFAAYKDLQAKQFAARFNFVQRFKLAPTWNAEVTAIYNSGRLNAANERTKAISQVDLALVKNLSSACTIRIAMNDIYKGNKLLTTQDMGGYYIQTYGYYETQQFRMNLSYRFASKNSKAPRNRSSALEAENGRIR</sequence>
<dbReference type="EMBL" id="FUWH01000014">
    <property type="protein sequence ID" value="SKA18754.1"/>
    <property type="molecule type" value="Genomic_DNA"/>
</dbReference>
<dbReference type="Gene3D" id="2.40.170.20">
    <property type="entry name" value="TonB-dependent receptor, beta-barrel domain"/>
    <property type="match status" value="1"/>
</dbReference>
<dbReference type="InterPro" id="IPR041700">
    <property type="entry name" value="OMP_b-brl_3"/>
</dbReference>
<dbReference type="InterPro" id="IPR036942">
    <property type="entry name" value="Beta-barrel_TonB_sf"/>
</dbReference>
<dbReference type="AlphaFoldDB" id="A0A1T4RS06"/>
<dbReference type="Pfam" id="PF14905">
    <property type="entry name" value="OMP_b-brl_3"/>
    <property type="match status" value="1"/>
</dbReference>
<evidence type="ECO:0000256" key="3">
    <source>
        <dbReference type="ARBA" id="ARBA00023237"/>
    </source>
</evidence>
<dbReference type="PANTHER" id="PTHR40980:SF4">
    <property type="entry name" value="TONB-DEPENDENT RECEPTOR-LIKE BETA-BARREL DOMAIN-CONTAINING PROTEIN"/>
    <property type="match status" value="1"/>
</dbReference>
<name>A0A1T4RS06_9BACT</name>
<evidence type="ECO:0000259" key="4">
    <source>
        <dbReference type="Pfam" id="PF14905"/>
    </source>
</evidence>
<dbReference type="SUPFAM" id="SSF56935">
    <property type="entry name" value="Porins"/>
    <property type="match status" value="1"/>
</dbReference>
<reference evidence="5 6" key="1">
    <citation type="submission" date="2017-02" db="EMBL/GenBank/DDBJ databases">
        <authorList>
            <person name="Peterson S.W."/>
        </authorList>
    </citation>
    <scope>NUCLEOTIDE SEQUENCE [LARGE SCALE GENOMIC DNA]</scope>
    <source>
        <strain evidence="5 6">DSM 22335</strain>
    </source>
</reference>
<gene>
    <name evidence="5" type="ORF">SAMN04488132_11437</name>
</gene>
<keyword evidence="5" id="KW-0675">Receptor</keyword>
<organism evidence="5 6">
    <name type="scientific">Sediminibacterium ginsengisoli</name>
    <dbReference type="NCBI Taxonomy" id="413434"/>
    <lineage>
        <taxon>Bacteria</taxon>
        <taxon>Pseudomonadati</taxon>
        <taxon>Bacteroidota</taxon>
        <taxon>Chitinophagia</taxon>
        <taxon>Chitinophagales</taxon>
        <taxon>Chitinophagaceae</taxon>
        <taxon>Sediminibacterium</taxon>
    </lineage>
</organism>
<evidence type="ECO:0000256" key="2">
    <source>
        <dbReference type="ARBA" id="ARBA00023136"/>
    </source>
</evidence>
<keyword evidence="2" id="KW-0472">Membrane</keyword>
<evidence type="ECO:0000256" key="1">
    <source>
        <dbReference type="ARBA" id="ARBA00004442"/>
    </source>
</evidence>
<evidence type="ECO:0000313" key="6">
    <source>
        <dbReference type="Proteomes" id="UP000190888"/>
    </source>
</evidence>
<dbReference type="Proteomes" id="UP000190888">
    <property type="component" value="Unassembled WGS sequence"/>
</dbReference>
<feature type="domain" description="Outer membrane protein beta-barrel" evidence="4">
    <location>
        <begin position="306"/>
        <end position="697"/>
    </location>
</feature>
<evidence type="ECO:0000313" key="5">
    <source>
        <dbReference type="EMBL" id="SKA18754.1"/>
    </source>
</evidence>
<keyword evidence="6" id="KW-1185">Reference proteome</keyword>
<accession>A0A1T4RS06</accession>
<dbReference type="STRING" id="413434.SAMN04488132_11437"/>
<proteinExistence type="predicted"/>